<evidence type="ECO:0000313" key="4">
    <source>
        <dbReference type="Proteomes" id="UP000609323"/>
    </source>
</evidence>
<dbReference type="InterPro" id="IPR022742">
    <property type="entry name" value="Hydrolase_4"/>
</dbReference>
<dbReference type="InterPro" id="IPR029058">
    <property type="entry name" value="AB_hydrolase_fold"/>
</dbReference>
<reference evidence="4" key="1">
    <citation type="journal article" date="2019" name="Int. J. Syst. Evol. Microbiol.">
        <title>The Global Catalogue of Microorganisms (GCM) 10K type strain sequencing project: providing services to taxonomists for standard genome sequencing and annotation.</title>
        <authorList>
            <consortium name="The Broad Institute Genomics Platform"/>
            <consortium name="The Broad Institute Genome Sequencing Center for Infectious Disease"/>
            <person name="Wu L."/>
            <person name="Ma J."/>
        </authorList>
    </citation>
    <scope>NUCLEOTIDE SEQUENCE [LARGE SCALE GENOMIC DNA]</scope>
    <source>
        <strain evidence="4">CGMCC 1.15044</strain>
    </source>
</reference>
<keyword evidence="3" id="KW-0378">Hydrolase</keyword>
<dbReference type="RefSeq" id="WP_229752652.1">
    <property type="nucleotide sequence ID" value="NZ_BMHF01000007.1"/>
</dbReference>
<name>A0ABQ1G6Y5_9BACL</name>
<dbReference type="Gene3D" id="3.40.50.1820">
    <property type="entry name" value="alpha/beta hydrolase"/>
    <property type="match status" value="1"/>
</dbReference>
<gene>
    <name evidence="3" type="ORF">GCM10010917_24000</name>
</gene>
<keyword evidence="4" id="KW-1185">Reference proteome</keyword>
<feature type="region of interest" description="Disordered" evidence="1">
    <location>
        <begin position="27"/>
        <end position="58"/>
    </location>
</feature>
<proteinExistence type="predicted"/>
<dbReference type="InterPro" id="IPR051044">
    <property type="entry name" value="MAG_DAG_Lipase"/>
</dbReference>
<dbReference type="Proteomes" id="UP000609323">
    <property type="component" value="Unassembled WGS sequence"/>
</dbReference>
<evidence type="ECO:0000259" key="2">
    <source>
        <dbReference type="Pfam" id="PF12146"/>
    </source>
</evidence>
<dbReference type="PANTHER" id="PTHR11614">
    <property type="entry name" value="PHOSPHOLIPASE-RELATED"/>
    <property type="match status" value="1"/>
</dbReference>
<protein>
    <submittedName>
        <fullName evidence="3">Alpha/beta hydrolase</fullName>
    </submittedName>
</protein>
<evidence type="ECO:0000313" key="3">
    <source>
        <dbReference type="EMBL" id="GGA37958.1"/>
    </source>
</evidence>
<sequence length="365" mass="41028">MVERPFSFINEDLQSVYVYHWGPEHAEPPVGISKEDADTDQTQNQEKQSQAHDGFSQEEAVDPVNLNRNLGLAAPAALKGIVQIVHGMAETGRRYEETAAGLVRHGYLVYAADLRGHGRTADQYEGLGYAGKDGHNGMVKDILLLREEIGKRHPGLPVFLLGHSMGSFLVQKVMYTGPERYNGFLLTGSCGRQPFLSFGEKLAALQCRLQGERKPSLLLNALVFGPYNRQFKPVRTPFDWLSRDTAEVDRFVADPYCGELCSAGFFCDFFRLLREIHRPEHMARIPVDKPVFLFSGAEDPVGHNGKGVERLAADYNRLGLRHVDLKLYPGARHELFHEFNREEVIRDVLQWLDRQAGRLSAADPS</sequence>
<organism evidence="3 4">
    <name type="scientific">Paenibacillus physcomitrellae</name>
    <dbReference type="NCBI Taxonomy" id="1619311"/>
    <lineage>
        <taxon>Bacteria</taxon>
        <taxon>Bacillati</taxon>
        <taxon>Bacillota</taxon>
        <taxon>Bacilli</taxon>
        <taxon>Bacillales</taxon>
        <taxon>Paenibacillaceae</taxon>
        <taxon>Paenibacillus</taxon>
    </lineage>
</organism>
<accession>A0ABQ1G6Y5</accession>
<dbReference type="GO" id="GO:0016787">
    <property type="term" value="F:hydrolase activity"/>
    <property type="evidence" value="ECO:0007669"/>
    <property type="project" value="UniProtKB-KW"/>
</dbReference>
<dbReference type="SUPFAM" id="SSF53474">
    <property type="entry name" value="alpha/beta-Hydrolases"/>
    <property type="match status" value="1"/>
</dbReference>
<comment type="caution">
    <text evidence="3">The sequence shown here is derived from an EMBL/GenBank/DDBJ whole genome shotgun (WGS) entry which is preliminary data.</text>
</comment>
<dbReference type="Pfam" id="PF12146">
    <property type="entry name" value="Hydrolase_4"/>
    <property type="match status" value="1"/>
</dbReference>
<feature type="domain" description="Serine aminopeptidase S33" evidence="2">
    <location>
        <begin position="78"/>
        <end position="338"/>
    </location>
</feature>
<dbReference type="EMBL" id="BMHF01000007">
    <property type="protein sequence ID" value="GGA37958.1"/>
    <property type="molecule type" value="Genomic_DNA"/>
</dbReference>
<evidence type="ECO:0000256" key="1">
    <source>
        <dbReference type="SAM" id="MobiDB-lite"/>
    </source>
</evidence>